<evidence type="ECO:0000256" key="1">
    <source>
        <dbReference type="ARBA" id="ARBA00001412"/>
    </source>
</evidence>
<evidence type="ECO:0000256" key="2">
    <source>
        <dbReference type="ARBA" id="ARBA00007401"/>
    </source>
</evidence>
<name>A0ABV2JK86_9STRE</name>
<proteinExistence type="inferred from homology"/>
<sequence>MLIENFYENVDVLHVNMMPRRNYYIPFESAEAALGSKRRSESARFVDLNGQWGFLYYSSILDVLDKSLEALVNAQTESISVPSTWQHSGYDQANYTNVRYAIPFDPPFVPNDNPVGLYTRSFSVEESELEFDFHLNFEGVDSAFYVWVNGQWLGYSQVSHSISEFDVTPYLQVGNNQLAVLVLKWSDGTYFEDQDKLRTSGIFRDVYLLKRPREHLVHYLVQQELSDDFSTARLDLDFLVMDPDLVVSAYQLYGPDGQLLQEGESWQEVTIEQVHLWTAETPELYTLIFQVGQEWFRERIGFRHFEFIDNVFHLNGRPIKLYGVNQHDSRPRTGATVSVAEQIEDLRLMKEHHINAIRTAHYPKSPEFYELCDQYGFYVMSEADVEEHGVVELYGRGWNANYNQLADDPRYIEVIKDRVAASIIPNQNFTSIFMWSMGNESGFGITFEEALKYAYELDPSRPRHYEAFHYADPDRVNDTTYLSCYSRMYPSVEETEELYLKQPEKPFVLCEYAHAMGNGPGDLRAYHELMERYPTFMGGFVWEWCDHAIVLGTDEHGHDYFGYGGDEGSRFHDGNFCVDGLVSPDRVPHRGLKEFQAIHRPIVLKAVDTEKACITLQNQLFFASTDSRFRATLQHQENGVIVEEYKFTVPAIPAKGEAVLEVPFVFHPDVLTHLNLHVEWAEEQLLIQAGTAVSSEQYLVYDQPLILPESENVSLGQSWLVEDYADRLQISNGENQWTFDKRTGGFSSWLVNGQSALETPMEWTVWRAPTDNDRNVKPAWQDVGFYQPTTKFYSCEWEIVGEDLVLETHLGLVPIYREKILDIKARWTLTSAGRISLTADLTRNQLHPFLPRIGLQLGLKKELDRVEYLGNGPWEAYQDKHEASYFGRFAARVVDLYEHHIRPQESGSHRGTHELIVHGQAGQGICIQSQAGFSFNASYYSLETLTEVSHDHELTEADHLVLLLDVEQAGIGSNSCGPALSTDYHLLDETYRLELTMHLL</sequence>
<dbReference type="Gene3D" id="3.20.20.80">
    <property type="entry name" value="Glycosidases"/>
    <property type="match status" value="1"/>
</dbReference>
<dbReference type="InterPro" id="IPR006101">
    <property type="entry name" value="Glyco_hydro_2"/>
</dbReference>
<comment type="catalytic activity">
    <reaction evidence="1 7">
        <text>Hydrolysis of terminal non-reducing beta-D-galactose residues in beta-D-galactosides.</text>
        <dbReference type="EC" id="3.2.1.23"/>
    </reaction>
</comment>
<evidence type="ECO:0000256" key="5">
    <source>
        <dbReference type="ARBA" id="ARBA00023295"/>
    </source>
</evidence>
<dbReference type="InterPro" id="IPR050347">
    <property type="entry name" value="Bact_Beta-galactosidase"/>
</dbReference>
<evidence type="ECO:0000256" key="4">
    <source>
        <dbReference type="ARBA" id="ARBA00022801"/>
    </source>
</evidence>
<dbReference type="InterPro" id="IPR036156">
    <property type="entry name" value="Beta-gal/glucu_dom_sf"/>
</dbReference>
<dbReference type="Pfam" id="PF16353">
    <property type="entry name" value="LacZ_4"/>
    <property type="match status" value="1"/>
</dbReference>
<dbReference type="InterPro" id="IPR017853">
    <property type="entry name" value="GH"/>
</dbReference>
<accession>A0ABV2JK86</accession>
<dbReference type="InterPro" id="IPR013783">
    <property type="entry name" value="Ig-like_fold"/>
</dbReference>
<dbReference type="Gene3D" id="2.60.40.10">
    <property type="entry name" value="Immunoglobulins"/>
    <property type="match status" value="2"/>
</dbReference>
<dbReference type="GO" id="GO:0004565">
    <property type="term" value="F:beta-galactosidase activity"/>
    <property type="evidence" value="ECO:0007669"/>
    <property type="project" value="UniProtKB-EC"/>
</dbReference>
<dbReference type="InterPro" id="IPR032312">
    <property type="entry name" value="LacZ_4"/>
</dbReference>
<evidence type="ECO:0000256" key="7">
    <source>
        <dbReference type="RuleBase" id="RU361154"/>
    </source>
</evidence>
<dbReference type="Gene3D" id="2.60.120.260">
    <property type="entry name" value="Galactose-binding domain-like"/>
    <property type="match status" value="1"/>
</dbReference>
<dbReference type="Pfam" id="PF02836">
    <property type="entry name" value="Glyco_hydro_2_C"/>
    <property type="match status" value="1"/>
</dbReference>
<dbReference type="Gene3D" id="2.70.98.10">
    <property type="match status" value="1"/>
</dbReference>
<evidence type="ECO:0000256" key="3">
    <source>
        <dbReference type="ARBA" id="ARBA00012756"/>
    </source>
</evidence>
<dbReference type="PANTHER" id="PTHR46323:SF2">
    <property type="entry name" value="BETA-GALACTOSIDASE"/>
    <property type="match status" value="1"/>
</dbReference>
<evidence type="ECO:0000313" key="10">
    <source>
        <dbReference type="Proteomes" id="UP001549055"/>
    </source>
</evidence>
<dbReference type="SUPFAM" id="SSF51445">
    <property type="entry name" value="(Trans)glycosidases"/>
    <property type="match status" value="1"/>
</dbReference>
<organism evidence="9 10">
    <name type="scientific">Streptococcus gallinaceus</name>
    <dbReference type="NCBI Taxonomy" id="165758"/>
    <lineage>
        <taxon>Bacteria</taxon>
        <taxon>Bacillati</taxon>
        <taxon>Bacillota</taxon>
        <taxon>Bacilli</taxon>
        <taxon>Lactobacillales</taxon>
        <taxon>Streptococcaceae</taxon>
        <taxon>Streptococcus</taxon>
    </lineage>
</organism>
<dbReference type="Pfam" id="PF02837">
    <property type="entry name" value="Glyco_hydro_2_N"/>
    <property type="match status" value="1"/>
</dbReference>
<reference evidence="9 10" key="1">
    <citation type="submission" date="2024-06" db="EMBL/GenBank/DDBJ databases">
        <title>Genomic Encyclopedia of Type Strains, Phase IV (KMG-IV): sequencing the most valuable type-strain genomes for metagenomic binning, comparative biology and taxonomic classification.</title>
        <authorList>
            <person name="Goeker M."/>
        </authorList>
    </citation>
    <scope>NUCLEOTIDE SEQUENCE [LARGE SCALE GENOMIC DNA]</scope>
    <source>
        <strain evidence="9 10">DSM 15349</strain>
    </source>
</reference>
<dbReference type="SUPFAM" id="SSF49785">
    <property type="entry name" value="Galactose-binding domain-like"/>
    <property type="match status" value="1"/>
</dbReference>
<dbReference type="PRINTS" id="PR00132">
    <property type="entry name" value="GLHYDRLASE2"/>
</dbReference>
<dbReference type="SUPFAM" id="SSF49303">
    <property type="entry name" value="beta-Galactosidase/glucuronidase domain"/>
    <property type="match status" value="2"/>
</dbReference>
<dbReference type="InterPro" id="IPR008979">
    <property type="entry name" value="Galactose-bd-like_sf"/>
</dbReference>
<gene>
    <name evidence="9" type="ORF">ABID27_000734</name>
</gene>
<dbReference type="EMBL" id="JBEPMK010000002">
    <property type="protein sequence ID" value="MET3644112.1"/>
    <property type="molecule type" value="Genomic_DNA"/>
</dbReference>
<dbReference type="InterPro" id="IPR011013">
    <property type="entry name" value="Gal_mutarotase_sf_dom"/>
</dbReference>
<dbReference type="InterPro" id="IPR014718">
    <property type="entry name" value="GH-type_carb-bd"/>
</dbReference>
<protein>
    <recommendedName>
        <fullName evidence="3 7">Beta-galactosidase</fullName>
        <ecNumber evidence="3 7">3.2.1.23</ecNumber>
    </recommendedName>
    <alternativeName>
        <fullName evidence="6 7">Lactase</fullName>
    </alternativeName>
</protein>
<dbReference type="Pfam" id="PF00703">
    <property type="entry name" value="Glyco_hydro_2"/>
    <property type="match status" value="1"/>
</dbReference>
<feature type="domain" description="Beta galactosidase small chain/" evidence="8">
    <location>
        <begin position="729"/>
        <end position="998"/>
    </location>
</feature>
<dbReference type="InterPro" id="IPR006103">
    <property type="entry name" value="Glyco_hydro_2_cat"/>
</dbReference>
<keyword evidence="5 7" id="KW-0326">Glycosidase</keyword>
<dbReference type="Proteomes" id="UP001549055">
    <property type="component" value="Unassembled WGS sequence"/>
</dbReference>
<keyword evidence="4 7" id="KW-0378">Hydrolase</keyword>
<dbReference type="InterPro" id="IPR023230">
    <property type="entry name" value="Glyco_hydro_2_CS"/>
</dbReference>
<evidence type="ECO:0000259" key="8">
    <source>
        <dbReference type="SMART" id="SM01038"/>
    </source>
</evidence>
<comment type="caution">
    <text evidence="9">The sequence shown here is derived from an EMBL/GenBank/DDBJ whole genome shotgun (WGS) entry which is preliminary data.</text>
</comment>
<dbReference type="EC" id="3.2.1.23" evidence="3 7"/>
<dbReference type="SUPFAM" id="SSF74650">
    <property type="entry name" value="Galactose mutarotase-like"/>
    <property type="match status" value="1"/>
</dbReference>
<dbReference type="RefSeq" id="WP_354280326.1">
    <property type="nucleotide sequence ID" value="NZ_JBEPMK010000002.1"/>
</dbReference>
<dbReference type="PANTHER" id="PTHR46323">
    <property type="entry name" value="BETA-GALACTOSIDASE"/>
    <property type="match status" value="1"/>
</dbReference>
<evidence type="ECO:0000256" key="6">
    <source>
        <dbReference type="ARBA" id="ARBA00032230"/>
    </source>
</evidence>
<dbReference type="InterPro" id="IPR006104">
    <property type="entry name" value="Glyco_hydro_2_N"/>
</dbReference>
<dbReference type="SMART" id="SM01038">
    <property type="entry name" value="Bgal_small_N"/>
    <property type="match status" value="1"/>
</dbReference>
<evidence type="ECO:0000313" key="9">
    <source>
        <dbReference type="EMBL" id="MET3644112.1"/>
    </source>
</evidence>
<dbReference type="Pfam" id="PF02929">
    <property type="entry name" value="Bgal_small_N"/>
    <property type="match status" value="1"/>
</dbReference>
<dbReference type="InterPro" id="IPR006102">
    <property type="entry name" value="Ig-like_GH2"/>
</dbReference>
<keyword evidence="10" id="KW-1185">Reference proteome</keyword>
<dbReference type="InterPro" id="IPR004199">
    <property type="entry name" value="B-gal_small/dom_5"/>
</dbReference>
<comment type="similarity">
    <text evidence="2 7">Belongs to the glycosyl hydrolase 2 family.</text>
</comment>
<dbReference type="PROSITE" id="PS00719">
    <property type="entry name" value="GLYCOSYL_HYDROL_F2_1"/>
    <property type="match status" value="1"/>
</dbReference>